<keyword evidence="1" id="KW-0812">Transmembrane</keyword>
<accession>A0ABT2N1K4</accession>
<name>A0ABT2N1K4_9CYAN</name>
<keyword evidence="3" id="KW-1185">Reference proteome</keyword>
<gene>
    <name evidence="2" type="ORF">NG792_02360</name>
</gene>
<evidence type="ECO:0000256" key="1">
    <source>
        <dbReference type="SAM" id="Phobius"/>
    </source>
</evidence>
<keyword evidence="1" id="KW-0472">Membrane</keyword>
<evidence type="ECO:0000313" key="3">
    <source>
        <dbReference type="Proteomes" id="UP001525961"/>
    </source>
</evidence>
<reference evidence="2 3" key="1">
    <citation type="journal article" date="2022" name="Front. Microbiol.">
        <title>High genomic differentiation and limited gene flow indicate recent cryptic speciation within the genus Laspinema (cyanobacteria).</title>
        <authorList>
            <person name="Stanojkovic A."/>
            <person name="Skoupy S."/>
            <person name="Skaloud P."/>
            <person name="Dvorak P."/>
        </authorList>
    </citation>
    <scope>NUCLEOTIDE SEQUENCE [LARGE SCALE GENOMIC DNA]</scope>
    <source>
        <strain evidence="2 3">D3b</strain>
    </source>
</reference>
<dbReference type="Proteomes" id="UP001525961">
    <property type="component" value="Unassembled WGS sequence"/>
</dbReference>
<keyword evidence="1" id="KW-1133">Transmembrane helix</keyword>
<proteinExistence type="predicted"/>
<sequence>MSNSACYGLIKRPFWGDRLHPFMLALLLSLGSAVVAGWVAKGLIEWGRPGRSHSNQGSKN</sequence>
<evidence type="ECO:0000313" key="2">
    <source>
        <dbReference type="EMBL" id="MCT7976567.1"/>
    </source>
</evidence>
<organism evidence="2 3">
    <name type="scientific">Laspinema olomoucense D3b</name>
    <dbReference type="NCBI Taxonomy" id="2953688"/>
    <lineage>
        <taxon>Bacteria</taxon>
        <taxon>Bacillati</taxon>
        <taxon>Cyanobacteriota</taxon>
        <taxon>Cyanophyceae</taxon>
        <taxon>Oscillatoriophycideae</taxon>
        <taxon>Oscillatoriales</taxon>
        <taxon>Laspinemataceae</taxon>
        <taxon>Laspinema</taxon>
        <taxon>Laspinema olomoucense</taxon>
    </lineage>
</organism>
<comment type="caution">
    <text evidence="2">The sequence shown here is derived from an EMBL/GenBank/DDBJ whole genome shotgun (WGS) entry which is preliminary data.</text>
</comment>
<feature type="transmembrane region" description="Helical" evidence="1">
    <location>
        <begin position="22"/>
        <end position="44"/>
    </location>
</feature>
<dbReference type="RefSeq" id="WP_261200221.1">
    <property type="nucleotide sequence ID" value="NZ_JAMXFA010000002.1"/>
</dbReference>
<protein>
    <submittedName>
        <fullName evidence="2">Uncharacterized protein</fullName>
    </submittedName>
</protein>
<dbReference type="EMBL" id="JAMXFA010000002">
    <property type="protein sequence ID" value="MCT7976567.1"/>
    <property type="molecule type" value="Genomic_DNA"/>
</dbReference>